<evidence type="ECO:0000313" key="3">
    <source>
        <dbReference type="Proteomes" id="UP001367676"/>
    </source>
</evidence>
<feature type="coiled-coil region" evidence="1">
    <location>
        <begin position="137"/>
        <end position="164"/>
    </location>
</feature>
<dbReference type="AlphaFoldDB" id="A0AAN9Y5F7"/>
<reference evidence="2 3" key="1">
    <citation type="submission" date="2024-03" db="EMBL/GenBank/DDBJ databases">
        <title>Adaptation during the transition from Ophiocordyceps entomopathogen to insect associate is accompanied by gene loss and intensified selection.</title>
        <authorList>
            <person name="Ward C.M."/>
            <person name="Onetto C.A."/>
            <person name="Borneman A.R."/>
        </authorList>
    </citation>
    <scope>NUCLEOTIDE SEQUENCE [LARGE SCALE GENOMIC DNA]</scope>
    <source>
        <strain evidence="2">AWRI1</strain>
        <tissue evidence="2">Single Adult Female</tissue>
    </source>
</reference>
<comment type="caution">
    <text evidence="2">The sequence shown here is derived from an EMBL/GenBank/DDBJ whole genome shotgun (WGS) entry which is preliminary data.</text>
</comment>
<proteinExistence type="predicted"/>
<dbReference type="Proteomes" id="UP001367676">
    <property type="component" value="Unassembled WGS sequence"/>
</dbReference>
<name>A0AAN9Y5F7_9HEMI</name>
<evidence type="ECO:0000256" key="1">
    <source>
        <dbReference type="SAM" id="Coils"/>
    </source>
</evidence>
<accession>A0AAN9Y5F7</accession>
<keyword evidence="1" id="KW-0175">Coiled coil</keyword>
<evidence type="ECO:0000313" key="2">
    <source>
        <dbReference type="EMBL" id="KAK7590643.1"/>
    </source>
</evidence>
<sequence>MAWHLVALAYIKAYSSKQVQPQSLVKNQYLDKEQHQDLIIRNENFDIVTLLELYAMGDISPECKIVLPRNVTTIIKDLNPRLENYLNKLLRFIPMQVRQVHESSTYEPAVFRIEAWRYMGVFYDYLIRKEIHNLLEIEATDNRASRFEEQLNEYEELLNCIKKELVSDDAGGPSCDLLHDKAKKVADTFFPIDSEKLIKPVASYQKYKDPKNATLDIIEDIFNTSMFHCHWFGDPMIPFNPELVNMNNVKNVIKYIGTLDKNNISLNPDLDCEYFNGDADLILDDVLLEIKVSMNPLKIKHIKCRRHLYQLILYALGVFVNEGKEIRKFKIYNPLLGIMYFFEIAHLNFTEFLELVDEIKPL</sequence>
<gene>
    <name evidence="2" type="ORF">V9T40_002256</name>
</gene>
<keyword evidence="3" id="KW-1185">Reference proteome</keyword>
<organism evidence="2 3">
    <name type="scientific">Parthenolecanium corni</name>
    <dbReference type="NCBI Taxonomy" id="536013"/>
    <lineage>
        <taxon>Eukaryota</taxon>
        <taxon>Metazoa</taxon>
        <taxon>Ecdysozoa</taxon>
        <taxon>Arthropoda</taxon>
        <taxon>Hexapoda</taxon>
        <taxon>Insecta</taxon>
        <taxon>Pterygota</taxon>
        <taxon>Neoptera</taxon>
        <taxon>Paraneoptera</taxon>
        <taxon>Hemiptera</taxon>
        <taxon>Sternorrhyncha</taxon>
        <taxon>Coccoidea</taxon>
        <taxon>Coccidae</taxon>
        <taxon>Parthenolecanium</taxon>
    </lineage>
</organism>
<dbReference type="EMBL" id="JBBCAQ010000022">
    <property type="protein sequence ID" value="KAK7590643.1"/>
    <property type="molecule type" value="Genomic_DNA"/>
</dbReference>
<protein>
    <submittedName>
        <fullName evidence="2">Uncharacterized protein</fullName>
    </submittedName>
</protein>